<evidence type="ECO:0000256" key="7">
    <source>
        <dbReference type="ARBA" id="ARBA00023136"/>
    </source>
</evidence>
<dbReference type="GO" id="GO:0008527">
    <property type="term" value="F:taste receptor activity"/>
    <property type="evidence" value="ECO:0007669"/>
    <property type="project" value="InterPro"/>
</dbReference>
<keyword evidence="7 11" id="KW-0472">Membrane</keyword>
<dbReference type="PRINTS" id="PR00947">
    <property type="entry name" value="CUTICLE"/>
</dbReference>
<keyword evidence="4" id="KW-1003">Cell membrane</keyword>
<keyword evidence="3 9" id="KW-0193">Cuticle</keyword>
<comment type="subcellular location">
    <subcellularLocation>
        <location evidence="1">Cell membrane</location>
        <topology evidence="1">Multi-pass membrane protein</topology>
    </subcellularLocation>
</comment>
<dbReference type="Proteomes" id="UP000639338">
    <property type="component" value="Unassembled WGS sequence"/>
</dbReference>
<keyword evidence="8" id="KW-0675">Receptor</keyword>
<evidence type="ECO:0000256" key="10">
    <source>
        <dbReference type="SAM" id="MobiDB-lite"/>
    </source>
</evidence>
<dbReference type="GO" id="GO:0050916">
    <property type="term" value="P:sensory perception of sweet taste"/>
    <property type="evidence" value="ECO:0007669"/>
    <property type="project" value="UniProtKB-ARBA"/>
</dbReference>
<dbReference type="Pfam" id="PF00379">
    <property type="entry name" value="Chitin_bind_4"/>
    <property type="match status" value="1"/>
</dbReference>
<feature type="transmembrane region" description="Helical" evidence="11">
    <location>
        <begin position="281"/>
        <end position="300"/>
    </location>
</feature>
<feature type="region of interest" description="Disordered" evidence="10">
    <location>
        <begin position="354"/>
        <end position="379"/>
    </location>
</feature>
<dbReference type="OrthoDB" id="10071059at2759"/>
<evidence type="ECO:0000256" key="2">
    <source>
        <dbReference type="ARBA" id="ARBA00005327"/>
    </source>
</evidence>
<evidence type="ECO:0000256" key="3">
    <source>
        <dbReference type="ARBA" id="ARBA00022460"/>
    </source>
</evidence>
<feature type="transmembrane region" description="Helical" evidence="11">
    <location>
        <begin position="179"/>
        <end position="202"/>
    </location>
</feature>
<sequence length="449" mass="50806">MLYRRFDHLCRLILPEDLLIKTNVKVIGEALGTVKLEDVWMMHFNLTRAAEKFNYVWSFQLLLWLFSLSLNTLSRLYTLVNPQIHEELLMIRDGMSFSRLVVIVHLFVVNHFCTIIWNFSDLFIVLVATGLAESYKHLNDSVIKSLDRRNAIDWHQCRKKYTLLSNLVKETDNLFSPMILLSYFTNLYFICMQLFNGVFATADDNLSYVFYFMSFGLFVVRLCAVTLSAARIHNQSTIILPKIYCCPSSSFSVETQRLQCQLTADEVILTGMKFFSITRNFMLTFITLLALLAAANASYFSPAAPLAYASYPASLSSYTYATLGQPLVYAASPIVTKETVEPYNPNPQYNFNYGVSDPLTGDQKSQQESRNGDQVTGSYSFIESDGTKRTVDYTANDVDGFNAVVRKEPAAATIAVKTAPAIVQSVASPVTYAYSAPLTHQYIQTLQNW</sequence>
<name>A0A835CTU4_APHGI</name>
<keyword evidence="5 11" id="KW-0812">Transmembrane</keyword>
<dbReference type="GO" id="GO:0042302">
    <property type="term" value="F:structural constituent of cuticle"/>
    <property type="evidence" value="ECO:0007669"/>
    <property type="project" value="UniProtKB-UniRule"/>
</dbReference>
<gene>
    <name evidence="12" type="ORF">HCN44_010258</name>
</gene>
<evidence type="ECO:0000313" key="13">
    <source>
        <dbReference type="Proteomes" id="UP000639338"/>
    </source>
</evidence>
<evidence type="ECO:0000256" key="9">
    <source>
        <dbReference type="PROSITE-ProRule" id="PRU00497"/>
    </source>
</evidence>
<evidence type="ECO:0000313" key="12">
    <source>
        <dbReference type="EMBL" id="KAF7993663.1"/>
    </source>
</evidence>
<evidence type="ECO:0000256" key="6">
    <source>
        <dbReference type="ARBA" id="ARBA00022989"/>
    </source>
</evidence>
<keyword evidence="6 11" id="KW-1133">Transmembrane helix</keyword>
<evidence type="ECO:0000256" key="4">
    <source>
        <dbReference type="ARBA" id="ARBA00022475"/>
    </source>
</evidence>
<dbReference type="InterPro" id="IPR009318">
    <property type="entry name" value="Gustatory_rcpt"/>
</dbReference>
<organism evidence="12 13">
    <name type="scientific">Aphidius gifuensis</name>
    <name type="common">Parasitoid wasp</name>
    <dbReference type="NCBI Taxonomy" id="684658"/>
    <lineage>
        <taxon>Eukaryota</taxon>
        <taxon>Metazoa</taxon>
        <taxon>Ecdysozoa</taxon>
        <taxon>Arthropoda</taxon>
        <taxon>Hexapoda</taxon>
        <taxon>Insecta</taxon>
        <taxon>Pterygota</taxon>
        <taxon>Neoptera</taxon>
        <taxon>Endopterygota</taxon>
        <taxon>Hymenoptera</taxon>
        <taxon>Apocrita</taxon>
        <taxon>Ichneumonoidea</taxon>
        <taxon>Braconidae</taxon>
        <taxon>Aphidiinae</taxon>
        <taxon>Aphidius</taxon>
    </lineage>
</organism>
<proteinExistence type="inferred from homology"/>
<dbReference type="PROSITE" id="PS51155">
    <property type="entry name" value="CHIT_BIND_RR_2"/>
    <property type="match status" value="1"/>
</dbReference>
<evidence type="ECO:0000256" key="5">
    <source>
        <dbReference type="ARBA" id="ARBA00022692"/>
    </source>
</evidence>
<dbReference type="PROSITE" id="PS00233">
    <property type="entry name" value="CHIT_BIND_RR_1"/>
    <property type="match status" value="1"/>
</dbReference>
<dbReference type="GO" id="GO:0005886">
    <property type="term" value="C:plasma membrane"/>
    <property type="evidence" value="ECO:0007669"/>
    <property type="project" value="UniProtKB-SubCell"/>
</dbReference>
<evidence type="ECO:0000256" key="8">
    <source>
        <dbReference type="ARBA" id="ARBA00023170"/>
    </source>
</evidence>
<dbReference type="PANTHER" id="PTHR21421">
    <property type="entry name" value="GUSTATORY RECEPTOR"/>
    <property type="match status" value="1"/>
</dbReference>
<feature type="transmembrane region" description="Helical" evidence="11">
    <location>
        <begin position="208"/>
        <end position="230"/>
    </location>
</feature>
<comment type="caution">
    <text evidence="12">The sequence shown here is derived from an EMBL/GenBank/DDBJ whole genome shotgun (WGS) entry which is preliminary data.</text>
</comment>
<keyword evidence="13" id="KW-1185">Reference proteome</keyword>
<dbReference type="Pfam" id="PF06151">
    <property type="entry name" value="Trehalose_recp"/>
    <property type="match status" value="1"/>
</dbReference>
<evidence type="ECO:0000256" key="11">
    <source>
        <dbReference type="SAM" id="Phobius"/>
    </source>
</evidence>
<evidence type="ECO:0008006" key="14">
    <source>
        <dbReference type="Google" id="ProtNLM"/>
    </source>
</evidence>
<accession>A0A835CTU4</accession>
<feature type="transmembrane region" description="Helical" evidence="11">
    <location>
        <begin position="100"/>
        <end position="128"/>
    </location>
</feature>
<comment type="similarity">
    <text evidence="2">Belongs to the insect chemoreceptor superfamily. Gustatory receptor (GR) family. Gr5a subfamily.</text>
</comment>
<dbReference type="AlphaFoldDB" id="A0A835CTU4"/>
<evidence type="ECO:0000256" key="1">
    <source>
        <dbReference type="ARBA" id="ARBA00004651"/>
    </source>
</evidence>
<dbReference type="PANTHER" id="PTHR21421:SF29">
    <property type="entry name" value="GUSTATORY RECEPTOR 5A FOR TREHALOSE-RELATED"/>
    <property type="match status" value="1"/>
</dbReference>
<protein>
    <recommendedName>
        <fullName evidence="14">Gustatory receptor</fullName>
    </recommendedName>
</protein>
<feature type="transmembrane region" description="Helical" evidence="11">
    <location>
        <begin position="61"/>
        <end position="80"/>
    </location>
</feature>
<dbReference type="InterPro" id="IPR000618">
    <property type="entry name" value="Insect_cuticle"/>
</dbReference>
<dbReference type="InterPro" id="IPR031311">
    <property type="entry name" value="CHIT_BIND_RR_consensus"/>
</dbReference>
<dbReference type="EMBL" id="JACMRX010000003">
    <property type="protein sequence ID" value="KAF7993663.1"/>
    <property type="molecule type" value="Genomic_DNA"/>
</dbReference>
<reference evidence="12 13" key="1">
    <citation type="submission" date="2020-08" db="EMBL/GenBank/DDBJ databases">
        <title>Aphidius gifuensis genome sequencing and assembly.</title>
        <authorList>
            <person name="Du Z."/>
        </authorList>
    </citation>
    <scope>NUCLEOTIDE SEQUENCE [LARGE SCALE GENOMIC DNA]</scope>
    <source>
        <strain evidence="12">YNYX2018</strain>
        <tissue evidence="12">Adults</tissue>
    </source>
</reference>